<proteinExistence type="predicted"/>
<evidence type="ECO:0000313" key="2">
    <source>
        <dbReference type="Proteomes" id="UP001589609"/>
    </source>
</evidence>
<sequence length="45" mass="5687">MLRTTCMVRKYREQIQEGIKVVVKMIERKEKTKNKEQRRIHRERE</sequence>
<dbReference type="Proteomes" id="UP001589609">
    <property type="component" value="Unassembled WGS sequence"/>
</dbReference>
<keyword evidence="2" id="KW-1185">Reference proteome</keyword>
<organism evidence="1 2">
    <name type="scientific">Ectobacillus funiculus</name>
    <dbReference type="NCBI Taxonomy" id="137993"/>
    <lineage>
        <taxon>Bacteria</taxon>
        <taxon>Bacillati</taxon>
        <taxon>Bacillota</taxon>
        <taxon>Bacilli</taxon>
        <taxon>Bacillales</taxon>
        <taxon>Bacillaceae</taxon>
        <taxon>Ectobacillus</taxon>
    </lineage>
</organism>
<dbReference type="RefSeq" id="WP_379949069.1">
    <property type="nucleotide sequence ID" value="NZ_JBHMAF010000040.1"/>
</dbReference>
<name>A0ABV5WDW2_9BACI</name>
<gene>
    <name evidence="1" type="ORF">ACFFMS_09855</name>
</gene>
<evidence type="ECO:0000313" key="1">
    <source>
        <dbReference type="EMBL" id="MFB9758787.1"/>
    </source>
</evidence>
<protein>
    <submittedName>
        <fullName evidence="1">Uncharacterized protein</fullName>
    </submittedName>
</protein>
<dbReference type="EMBL" id="JBHMAF010000040">
    <property type="protein sequence ID" value="MFB9758787.1"/>
    <property type="molecule type" value="Genomic_DNA"/>
</dbReference>
<accession>A0ABV5WDW2</accession>
<comment type="caution">
    <text evidence="1">The sequence shown here is derived from an EMBL/GenBank/DDBJ whole genome shotgun (WGS) entry which is preliminary data.</text>
</comment>
<reference evidence="1 2" key="1">
    <citation type="submission" date="2024-09" db="EMBL/GenBank/DDBJ databases">
        <authorList>
            <person name="Sun Q."/>
            <person name="Mori K."/>
        </authorList>
    </citation>
    <scope>NUCLEOTIDE SEQUENCE [LARGE SCALE GENOMIC DNA]</scope>
    <source>
        <strain evidence="1 2">JCM 11201</strain>
    </source>
</reference>